<protein>
    <submittedName>
        <fullName evidence="2">Uncharacterized protein</fullName>
    </submittedName>
</protein>
<name>A0A1Y2A2S2_9PLEO</name>
<sequence>MKNKDVDEDNVDVEQIEGHSGGKTRYSYRESSHGRKTVVNYREASNSDDSEDEDISDTDEETYKPAVEKRTRYRGLNSHPGPQIALCVPVRQQVPAFETSRRSPSPPPIEPEIEQRAHQYPQRVPARFPCQILDPDRLAITKQNAWFFAEEGALDPWANAYNAYRFGHGPRRSQPYRQLHLIGDPMFEDASDWSENIRWAKEQHSAFGVTGWTEKAIHMATITEHRVRSLWVSEEVVASGLRQE</sequence>
<feature type="compositionally biased region" description="Acidic residues" evidence="1">
    <location>
        <begin position="1"/>
        <end position="15"/>
    </location>
</feature>
<dbReference type="AlphaFoldDB" id="A0A1Y2A2S2"/>
<evidence type="ECO:0000313" key="3">
    <source>
        <dbReference type="Proteomes" id="UP000193144"/>
    </source>
</evidence>
<keyword evidence="3" id="KW-1185">Reference proteome</keyword>
<feature type="region of interest" description="Disordered" evidence="1">
    <location>
        <begin position="1"/>
        <end position="78"/>
    </location>
</feature>
<organism evidence="2 3">
    <name type="scientific">Clohesyomyces aquaticus</name>
    <dbReference type="NCBI Taxonomy" id="1231657"/>
    <lineage>
        <taxon>Eukaryota</taxon>
        <taxon>Fungi</taxon>
        <taxon>Dikarya</taxon>
        <taxon>Ascomycota</taxon>
        <taxon>Pezizomycotina</taxon>
        <taxon>Dothideomycetes</taxon>
        <taxon>Pleosporomycetidae</taxon>
        <taxon>Pleosporales</taxon>
        <taxon>Lindgomycetaceae</taxon>
        <taxon>Clohesyomyces</taxon>
    </lineage>
</organism>
<feature type="compositionally biased region" description="Basic and acidic residues" evidence="1">
    <location>
        <begin position="61"/>
        <end position="70"/>
    </location>
</feature>
<reference evidence="2 3" key="1">
    <citation type="submission" date="2016-07" db="EMBL/GenBank/DDBJ databases">
        <title>Pervasive Adenine N6-methylation of Active Genes in Fungi.</title>
        <authorList>
            <consortium name="DOE Joint Genome Institute"/>
            <person name="Mondo S.J."/>
            <person name="Dannebaum R.O."/>
            <person name="Kuo R.C."/>
            <person name="Labutti K."/>
            <person name="Haridas S."/>
            <person name="Kuo A."/>
            <person name="Salamov A."/>
            <person name="Ahrendt S.R."/>
            <person name="Lipzen A."/>
            <person name="Sullivan W."/>
            <person name="Andreopoulos W.B."/>
            <person name="Clum A."/>
            <person name="Lindquist E."/>
            <person name="Daum C."/>
            <person name="Ramamoorthy G.K."/>
            <person name="Gryganskyi A."/>
            <person name="Culley D."/>
            <person name="Magnuson J.K."/>
            <person name="James T.Y."/>
            <person name="O'Malley M.A."/>
            <person name="Stajich J.E."/>
            <person name="Spatafora J.W."/>
            <person name="Visel A."/>
            <person name="Grigoriev I.V."/>
        </authorList>
    </citation>
    <scope>NUCLEOTIDE SEQUENCE [LARGE SCALE GENOMIC DNA]</scope>
    <source>
        <strain evidence="2 3">CBS 115471</strain>
    </source>
</reference>
<dbReference type="Proteomes" id="UP000193144">
    <property type="component" value="Unassembled WGS sequence"/>
</dbReference>
<comment type="caution">
    <text evidence="2">The sequence shown here is derived from an EMBL/GenBank/DDBJ whole genome shotgun (WGS) entry which is preliminary data.</text>
</comment>
<evidence type="ECO:0000256" key="1">
    <source>
        <dbReference type="SAM" id="MobiDB-lite"/>
    </source>
</evidence>
<accession>A0A1Y2A2S2</accession>
<evidence type="ECO:0000313" key="2">
    <source>
        <dbReference type="EMBL" id="ORY16806.1"/>
    </source>
</evidence>
<gene>
    <name evidence="2" type="ORF">BCR34DRAFT_556665</name>
</gene>
<proteinExistence type="predicted"/>
<dbReference type="EMBL" id="MCFA01000016">
    <property type="protein sequence ID" value="ORY16806.1"/>
    <property type="molecule type" value="Genomic_DNA"/>
</dbReference>
<dbReference type="OrthoDB" id="3675232at2759"/>
<feature type="compositionally biased region" description="Acidic residues" evidence="1">
    <location>
        <begin position="46"/>
        <end position="60"/>
    </location>
</feature>